<evidence type="ECO:0000256" key="5">
    <source>
        <dbReference type="ARBA" id="ARBA00022840"/>
    </source>
</evidence>
<evidence type="ECO:0000256" key="9">
    <source>
        <dbReference type="ARBA" id="ARBA00047671"/>
    </source>
</evidence>
<evidence type="ECO:0000256" key="8">
    <source>
        <dbReference type="ARBA" id="ARBA00029731"/>
    </source>
</evidence>
<proteinExistence type="predicted"/>
<keyword evidence="10" id="KW-0472">Membrane</keyword>
<keyword evidence="6" id="KW-0648">Protein biosynthesis</keyword>
<evidence type="ECO:0000313" key="13">
    <source>
        <dbReference type="Proteomes" id="UP000034487"/>
    </source>
</evidence>
<sequence>MKLTSFYTKTRRSMAKQDSINAYLLEKAGFISQVAAGVYAFMPMAVRSMQKIEQIIREEMNAIGGSEVIFSALQPRSTWEKSGRWLDLNFRQIVYMDPEADMTFGATHEEPMTIAVKQGVQSYRDLPVILYQFQTKFRKELRAKSGLLRGREFRMKDLYSFHPDESSHHNFYEEAAEAYLKTFKRLGLDAYRVKASGGVFGKELSDEFQVLCETGEDEVLVDHKTKTGFNKEVEDQLEETDKKKLERVKAIEVGNIFHLGTKYADAFDLKYLDASGARQSVWMGSYGIGISRLLGTLAELNNDEHGLILPRQVAPFEVVIIDLTDSKTGDKLHTQLEKAGVEVLLDDRDEPAGTKLVDADLIGYPIRLVYSSKTAQDGKIEIKERANSKVTIVNIEDIVKSVQKLL</sequence>
<dbReference type="EMBL" id="LCMV01000034">
    <property type="protein sequence ID" value="KKU43151.1"/>
    <property type="molecule type" value="Genomic_DNA"/>
</dbReference>
<keyword evidence="7 12" id="KW-0030">Aminoacyl-tRNA synthetase</keyword>
<name>A0A0G1QDS5_9BACT</name>
<reference evidence="12 13" key="1">
    <citation type="journal article" date="2015" name="Nature">
        <title>rRNA introns, odd ribosomes, and small enigmatic genomes across a large radiation of phyla.</title>
        <authorList>
            <person name="Brown C.T."/>
            <person name="Hug L.A."/>
            <person name="Thomas B.C."/>
            <person name="Sharon I."/>
            <person name="Castelle C.J."/>
            <person name="Singh A."/>
            <person name="Wilkins M.J."/>
            <person name="Williams K.H."/>
            <person name="Banfield J.F."/>
        </authorList>
    </citation>
    <scope>NUCLEOTIDE SEQUENCE [LARGE SCALE GENOMIC DNA]</scope>
</reference>
<keyword evidence="5" id="KW-0067">ATP-binding</keyword>
<dbReference type="InterPro" id="IPR002314">
    <property type="entry name" value="aa-tRNA-synt_IIb"/>
</dbReference>
<dbReference type="Gene3D" id="3.30.930.10">
    <property type="entry name" value="Bira Bifunctional Protein, Domain 2"/>
    <property type="match status" value="1"/>
</dbReference>
<dbReference type="InterPro" id="IPR006195">
    <property type="entry name" value="aa-tRNA-synth_II"/>
</dbReference>
<dbReference type="Gene3D" id="3.40.50.800">
    <property type="entry name" value="Anticodon-binding domain"/>
    <property type="match status" value="1"/>
</dbReference>
<dbReference type="CDD" id="cd00861">
    <property type="entry name" value="ProRS_anticodon_short"/>
    <property type="match status" value="1"/>
</dbReference>
<keyword evidence="3" id="KW-0436">Ligase</keyword>
<dbReference type="InterPro" id="IPR036621">
    <property type="entry name" value="Anticodon-bd_dom_sf"/>
</dbReference>
<evidence type="ECO:0000256" key="3">
    <source>
        <dbReference type="ARBA" id="ARBA00022598"/>
    </source>
</evidence>
<protein>
    <recommendedName>
        <fullName evidence="2">Proline--tRNA ligase</fullName>
        <ecNumber evidence="1">6.1.1.15</ecNumber>
    </recommendedName>
    <alternativeName>
        <fullName evidence="8">Prolyl-tRNA synthetase</fullName>
    </alternativeName>
</protein>
<keyword evidence="10" id="KW-1133">Transmembrane helix</keyword>
<dbReference type="AlphaFoldDB" id="A0A0G1QDS5"/>
<comment type="catalytic activity">
    <reaction evidence="9">
        <text>tRNA(Pro) + L-proline + ATP = L-prolyl-tRNA(Pro) + AMP + diphosphate</text>
        <dbReference type="Rhea" id="RHEA:14305"/>
        <dbReference type="Rhea" id="RHEA-COMP:9700"/>
        <dbReference type="Rhea" id="RHEA-COMP:9702"/>
        <dbReference type="ChEBI" id="CHEBI:30616"/>
        <dbReference type="ChEBI" id="CHEBI:33019"/>
        <dbReference type="ChEBI" id="CHEBI:60039"/>
        <dbReference type="ChEBI" id="CHEBI:78442"/>
        <dbReference type="ChEBI" id="CHEBI:78532"/>
        <dbReference type="ChEBI" id="CHEBI:456215"/>
        <dbReference type="EC" id="6.1.1.15"/>
    </reaction>
</comment>
<dbReference type="InterPro" id="IPR045864">
    <property type="entry name" value="aa-tRNA-synth_II/BPL/LPL"/>
</dbReference>
<evidence type="ECO:0000256" key="7">
    <source>
        <dbReference type="ARBA" id="ARBA00023146"/>
    </source>
</evidence>
<dbReference type="Pfam" id="PF03129">
    <property type="entry name" value="HGTP_anticodon"/>
    <property type="match status" value="1"/>
</dbReference>
<dbReference type="SUPFAM" id="SSF52954">
    <property type="entry name" value="Class II aaRS ABD-related"/>
    <property type="match status" value="1"/>
</dbReference>
<comment type="caution">
    <text evidence="12">The sequence shown here is derived from an EMBL/GenBank/DDBJ whole genome shotgun (WGS) entry which is preliminary data.</text>
</comment>
<dbReference type="PANTHER" id="PTHR42753:SF2">
    <property type="entry name" value="PROLINE--TRNA LIGASE"/>
    <property type="match status" value="1"/>
</dbReference>
<dbReference type="InterPro" id="IPR002316">
    <property type="entry name" value="Pro-tRNA-ligase_IIa"/>
</dbReference>
<dbReference type="GO" id="GO:0005829">
    <property type="term" value="C:cytosol"/>
    <property type="evidence" value="ECO:0007669"/>
    <property type="project" value="TreeGrafter"/>
</dbReference>
<feature type="transmembrane region" description="Helical" evidence="10">
    <location>
        <begin position="20"/>
        <end position="42"/>
    </location>
</feature>
<evidence type="ECO:0000313" key="12">
    <source>
        <dbReference type="EMBL" id="KKU43151.1"/>
    </source>
</evidence>
<organism evidence="12 13">
    <name type="scientific">Berkelbacteria bacterium GW2011_GWA2_46_7</name>
    <dbReference type="NCBI Taxonomy" id="1618335"/>
    <lineage>
        <taxon>Bacteria</taxon>
        <taxon>Candidatus Berkelbacteria</taxon>
    </lineage>
</organism>
<dbReference type="InterPro" id="IPR004154">
    <property type="entry name" value="Anticodon-bd"/>
</dbReference>
<dbReference type="PANTHER" id="PTHR42753">
    <property type="entry name" value="MITOCHONDRIAL RIBOSOME PROTEIN L39/PROLYL-TRNA LIGASE FAMILY MEMBER"/>
    <property type="match status" value="1"/>
</dbReference>
<feature type="domain" description="Aminoacyl-transfer RNA synthetases class-II family profile" evidence="11">
    <location>
        <begin position="33"/>
        <end position="310"/>
    </location>
</feature>
<evidence type="ECO:0000256" key="1">
    <source>
        <dbReference type="ARBA" id="ARBA00012831"/>
    </source>
</evidence>
<keyword evidence="4" id="KW-0547">Nucleotide-binding</keyword>
<dbReference type="Proteomes" id="UP000034487">
    <property type="component" value="Unassembled WGS sequence"/>
</dbReference>
<dbReference type="GO" id="GO:0005524">
    <property type="term" value="F:ATP binding"/>
    <property type="evidence" value="ECO:0007669"/>
    <property type="project" value="UniProtKB-KW"/>
</dbReference>
<evidence type="ECO:0000259" key="11">
    <source>
        <dbReference type="PROSITE" id="PS50862"/>
    </source>
</evidence>
<dbReference type="PRINTS" id="PR01046">
    <property type="entry name" value="TRNASYNTHPRO"/>
</dbReference>
<dbReference type="SUPFAM" id="SSF55681">
    <property type="entry name" value="Class II aaRS and biotin synthetases"/>
    <property type="match status" value="1"/>
</dbReference>
<keyword evidence="10" id="KW-0812">Transmembrane</keyword>
<dbReference type="PATRIC" id="fig|1618335.3.peg.396"/>
<accession>A0A0G1QDS5</accession>
<dbReference type="InterPro" id="IPR050062">
    <property type="entry name" value="Pro-tRNA_synthetase"/>
</dbReference>
<dbReference type="InterPro" id="IPR044140">
    <property type="entry name" value="ProRS_anticodon_short"/>
</dbReference>
<gene>
    <name evidence="12" type="ORF">UX60_C0034G0003</name>
</gene>
<evidence type="ECO:0000256" key="2">
    <source>
        <dbReference type="ARBA" id="ARBA00019110"/>
    </source>
</evidence>
<dbReference type="GO" id="GO:0006433">
    <property type="term" value="P:prolyl-tRNA aminoacylation"/>
    <property type="evidence" value="ECO:0007669"/>
    <property type="project" value="InterPro"/>
</dbReference>
<dbReference type="GO" id="GO:0004827">
    <property type="term" value="F:proline-tRNA ligase activity"/>
    <property type="evidence" value="ECO:0007669"/>
    <property type="project" value="UniProtKB-EC"/>
</dbReference>
<evidence type="ECO:0000256" key="6">
    <source>
        <dbReference type="ARBA" id="ARBA00022917"/>
    </source>
</evidence>
<dbReference type="PROSITE" id="PS50862">
    <property type="entry name" value="AA_TRNA_LIGASE_II"/>
    <property type="match status" value="1"/>
</dbReference>
<evidence type="ECO:0000256" key="4">
    <source>
        <dbReference type="ARBA" id="ARBA00022741"/>
    </source>
</evidence>
<dbReference type="EC" id="6.1.1.15" evidence="1"/>
<dbReference type="Pfam" id="PF00587">
    <property type="entry name" value="tRNA-synt_2b"/>
    <property type="match status" value="1"/>
</dbReference>
<evidence type="ECO:0000256" key="10">
    <source>
        <dbReference type="SAM" id="Phobius"/>
    </source>
</evidence>